<feature type="region of interest" description="Disordered" evidence="12">
    <location>
        <begin position="1343"/>
        <end position="1380"/>
    </location>
</feature>
<name>A0A4U8US54_STECR</name>
<feature type="region of interest" description="Disordered" evidence="12">
    <location>
        <begin position="1525"/>
        <end position="1549"/>
    </location>
</feature>
<gene>
    <name evidence="13" type="ORF">L596_003303</name>
</gene>
<keyword evidence="8" id="KW-0445">Lipid transport</keyword>
<organism evidence="13 14">
    <name type="scientific">Steinernema carpocapsae</name>
    <name type="common">Entomopathogenic nematode</name>
    <dbReference type="NCBI Taxonomy" id="34508"/>
    <lineage>
        <taxon>Eukaryota</taxon>
        <taxon>Metazoa</taxon>
        <taxon>Ecdysozoa</taxon>
        <taxon>Nematoda</taxon>
        <taxon>Chromadorea</taxon>
        <taxon>Rhabditida</taxon>
        <taxon>Tylenchina</taxon>
        <taxon>Panagrolaimomorpha</taxon>
        <taxon>Strongyloidoidea</taxon>
        <taxon>Steinernematidae</taxon>
        <taxon>Steinernema</taxon>
    </lineage>
</organism>
<comment type="catalytic activity">
    <reaction evidence="10">
        <text>a 1,2-diacyl-sn-glycero-3-phospho-L-serine(in) = a 1,2-diacyl-sn-glycero-3-phospho-L-serine(out)</text>
        <dbReference type="Rhea" id="RHEA:38663"/>
        <dbReference type="ChEBI" id="CHEBI:57262"/>
    </reaction>
</comment>
<evidence type="ECO:0000256" key="5">
    <source>
        <dbReference type="ARBA" id="ARBA00022448"/>
    </source>
</evidence>
<dbReference type="STRING" id="34508.A0A4U8US54"/>
<evidence type="ECO:0000313" key="14">
    <source>
        <dbReference type="Proteomes" id="UP000298663"/>
    </source>
</evidence>
<dbReference type="GO" id="GO:0034727">
    <property type="term" value="P:piecemeal microautophagy of the nucleus"/>
    <property type="evidence" value="ECO:0007669"/>
    <property type="project" value="TreeGrafter"/>
</dbReference>
<evidence type="ECO:0000256" key="1">
    <source>
        <dbReference type="ARBA" id="ARBA00004406"/>
    </source>
</evidence>
<keyword evidence="5" id="KW-0813">Transport</keyword>
<keyword evidence="14" id="KW-1185">Reference proteome</keyword>
<evidence type="ECO:0000256" key="2">
    <source>
        <dbReference type="ARBA" id="ARBA00004623"/>
    </source>
</evidence>
<evidence type="ECO:0000256" key="10">
    <source>
        <dbReference type="ARBA" id="ARBA00024479"/>
    </source>
</evidence>
<dbReference type="Pfam" id="PF13329">
    <property type="entry name" value="ATG2_CAD"/>
    <property type="match status" value="1"/>
</dbReference>
<dbReference type="GO" id="GO:0043495">
    <property type="term" value="F:protein-membrane adaptor activity"/>
    <property type="evidence" value="ECO:0007669"/>
    <property type="project" value="TreeGrafter"/>
</dbReference>
<dbReference type="GO" id="GO:0061723">
    <property type="term" value="P:glycophagy"/>
    <property type="evidence" value="ECO:0007669"/>
    <property type="project" value="TreeGrafter"/>
</dbReference>
<feature type="compositionally biased region" description="Polar residues" evidence="12">
    <location>
        <begin position="965"/>
        <end position="975"/>
    </location>
</feature>
<dbReference type="PANTHER" id="PTHR13190">
    <property type="entry name" value="AUTOPHAGY-RELATED 2, ISOFORM A"/>
    <property type="match status" value="1"/>
</dbReference>
<dbReference type="GO" id="GO:0006869">
    <property type="term" value="P:lipid transport"/>
    <property type="evidence" value="ECO:0007669"/>
    <property type="project" value="UniProtKB-KW"/>
</dbReference>
<dbReference type="GO" id="GO:0061709">
    <property type="term" value="P:reticulophagy"/>
    <property type="evidence" value="ECO:0007669"/>
    <property type="project" value="TreeGrafter"/>
</dbReference>
<evidence type="ECO:0000256" key="3">
    <source>
        <dbReference type="ARBA" id="ARBA00009714"/>
    </source>
</evidence>
<feature type="compositionally biased region" description="Basic and acidic residues" evidence="12">
    <location>
        <begin position="1351"/>
        <end position="1361"/>
    </location>
</feature>
<sequence length="2020" mass="226845">MAAIAAHLQNGLVKFLVDRYMGHLFVQKCAIDNLTLNILTGEACVKELELDTQYINDKLEKLGINIQLTEGVIGSMNLKVPIANLLEKSCEFTVDNLWLCFQPRHSGPVGAVNDIVSSMIGSMATSRELANEFVATEPSNQRDGGVESCEQLIAALMSRFVLKITNAIVRISSAPGDSEYITALECHIENAKFVDEQVEACQRQSTDLNTITSEPQSVFSISSLNKLLHLSGVTFHTDICSKEADAEMSLSQQYTSIYQRREREKNKRKSSSSRSTEDHDFDLGQSMQGTLDNFQSCYSHLSVGDKQKAGSSAFKQELESDPIMFGHLVGKDNIVKFSTSNAAVNAHPENSPKNIDIELNFQGLELFMIPSQIAIVKEIMNLLLMPKDLTGEDELLNNGGRPMNTEDFRNVEYQMQIGNTGPYRTDHGRSAHGNLAGGQWAGNETFQMTTRNRNENFTEDDFDTVNLSSFGEHARGSTLRSSISSESSYETRTLCDSDKADTTRLKATIASFLAIITHDDPLEAGLINHQTKNEGRALADIMLDLRTRSEKFFLEASEIRIKGVTELSLLREKFSNLCNVDHLLLFGWPLHLDCTMTKEPMTERTDVLLTVTQVDCCEFLTQSSICGASTSNHFDIFAFDRICENGSANLVMKMEASSGKDTRNNVILSLGDCHTELDISIVDRLSHLIAPSPFFAAKKKVPLQYELHLNEDPFAPAPTPEQESKPFNLELRAPGWTIDFRIPRADLRSTDLGSRLSYRVKNVHRETLKLCFEKVNVKLPKFNSEKLDLFWELKLTCSSLTGSFEGDLVALRCSEEEQRFLYATRESSIRENEDVCIELKYDRRNRSLTADNAALTSTQVDPMQRSVWGSFFQSNEHKDGPFSQKVIMRDNETLTMVGEREELMDFGETCRSKSNLQMNINVPTLNVLLPSHMFFEIIYNRLLNDLLLWQPCGLAFKAYTESRPDSSNQHFQPCKSTYMRDSDSESEASSDETCEENEGNPHNLAVTFDVDKLSVLIGTTVVEDTFGTTRGQIRGQLDKTQLFVVSGYHGDVNLAYFYISSDSIGLYHQNLYEDVTPYTSDVNSQHFATRNSRETVCIEPLGEDCPFINYLDDHRFALSMKIQCFTEDSVITRKDMLITSALQNSQYHVTLFSDPTDFWVNQLANFFTVADYEVPGYVLPEVTLQIRFNIRSALISYAHNQIRENSTLRFKLAVGSCDLSSQIVGDQRTTKFQCILENSKLHASNEIPSRSVGVHFEDGCNSFLSDMNDDFESFITFLSLGYFDFELSITCEVDADGEVSTPYVDIKCKNDEIKAYLCSDSLSMLINMFGDIFNSDIMKTTEVQTPNPSEASHDSNEKPLKNEQASSSNAKRIGGQSSMTAAQEEILRDNLSNAMMDVQSLSPTLEPASVQNQNYAFFPEEEALEKYPPRTSTECEDFCPIDEHPGHAVMGPSGDPYMRPFGDANCGQRQPSVSTRQERMYRPSETYRQHAVSLVEGSLPVVNINIKDITLHLFVYGGNDFGCESPEQKTYSGDSGDRERKRESRRKVRGGQFRDETVMIEFLFQKISYRYEQYGSQSDVSHASILSMHNMEIIDHLSVSKIKKMLYQDTSSDCHRRSNVPIIALRIFSSRKHGAKVLVSALPIRMNIDQDSFEFLIDFFTELSNLTVLPDEPVLQNDDQVVTQLQVKAEPPEETSQKALEDHSYLFDENDINFGEDTTAELVDLNFGSRQNTHSIDGNIAEARTVDEGIQMGQIIKEFTFSPAMTIKIDYVGKRVKTDNGAIMGLLIGMSKLHCTELRLKEMNTRKGVATLGRCFQFAAGEWLNDIRNHQLPTIFGSLGALSSITHLAGGVRDLVVLPVDEFRKADGHLVKGIQRGAGSFGVSAMAAVVDFTQGIASAVQGISEIAYHIVSPDYPGKEPTRRRPQPQLRTKIPNDLRAGLSMAYDTVRDGVYDTADVLHMAVQEDRAEGQWFRRLLQQLAPTMIRPIVLGSRATVHVLDGLRSQLQPDQHMAEMRKWRD</sequence>
<dbReference type="GO" id="GO:0000422">
    <property type="term" value="P:autophagy of mitochondrion"/>
    <property type="evidence" value="ECO:0007669"/>
    <property type="project" value="TreeGrafter"/>
</dbReference>
<dbReference type="EMBL" id="AZBU02000001">
    <property type="protein sequence ID" value="TMS36036.1"/>
    <property type="molecule type" value="Genomic_DNA"/>
</dbReference>
<comment type="subcellular location">
    <subcellularLocation>
        <location evidence="1">Endoplasmic reticulum membrane</location>
        <topology evidence="1">Peripheral membrane protein</topology>
    </subcellularLocation>
    <subcellularLocation>
        <location evidence="2">Preautophagosomal structure membrane</location>
        <topology evidence="2">Peripheral membrane protein</topology>
    </subcellularLocation>
</comment>
<keyword evidence="7" id="KW-0072">Autophagy</keyword>
<evidence type="ECO:0000256" key="9">
    <source>
        <dbReference type="ARBA" id="ARBA00023136"/>
    </source>
</evidence>
<protein>
    <recommendedName>
        <fullName evidence="4">Autophagy-related protein 2</fullName>
    </recommendedName>
</protein>
<dbReference type="Proteomes" id="UP000298663">
    <property type="component" value="Unassembled WGS sequence"/>
</dbReference>
<reference evidence="13 14" key="2">
    <citation type="journal article" date="2019" name="G3 (Bethesda)">
        <title>Hybrid Assembly of the Genome of the Entomopathogenic Nematode Steinernema carpocapsae Identifies the X-Chromosome.</title>
        <authorList>
            <person name="Serra L."/>
            <person name="Macchietto M."/>
            <person name="Macias-Munoz A."/>
            <person name="McGill C.J."/>
            <person name="Rodriguez I.M."/>
            <person name="Rodriguez B."/>
            <person name="Murad R."/>
            <person name="Mortazavi A."/>
        </authorList>
    </citation>
    <scope>NUCLEOTIDE SEQUENCE [LARGE SCALE GENOMIC DNA]</scope>
    <source>
        <strain evidence="13 14">ALL</strain>
    </source>
</reference>
<dbReference type="PANTHER" id="PTHR13190:SF1">
    <property type="entry name" value="AUTOPHAGY-RELATED 2, ISOFORM A"/>
    <property type="match status" value="1"/>
</dbReference>
<evidence type="ECO:0000256" key="4">
    <source>
        <dbReference type="ARBA" id="ARBA00018070"/>
    </source>
</evidence>
<evidence type="ECO:0000256" key="6">
    <source>
        <dbReference type="ARBA" id="ARBA00022824"/>
    </source>
</evidence>
<feature type="compositionally biased region" description="Acidic residues" evidence="12">
    <location>
        <begin position="984"/>
        <end position="998"/>
    </location>
</feature>
<keyword evidence="6" id="KW-0256">Endoplasmic reticulum</keyword>
<dbReference type="GO" id="GO:0061908">
    <property type="term" value="C:phagophore"/>
    <property type="evidence" value="ECO:0007669"/>
    <property type="project" value="TreeGrafter"/>
</dbReference>
<dbReference type="GO" id="GO:0034045">
    <property type="term" value="C:phagophore assembly site membrane"/>
    <property type="evidence" value="ECO:0007669"/>
    <property type="project" value="UniProtKB-SubCell"/>
</dbReference>
<dbReference type="GO" id="GO:0000045">
    <property type="term" value="P:autophagosome assembly"/>
    <property type="evidence" value="ECO:0007669"/>
    <property type="project" value="TreeGrafter"/>
</dbReference>
<reference evidence="13 14" key="1">
    <citation type="journal article" date="2015" name="Genome Biol.">
        <title>Comparative genomics of Steinernema reveals deeply conserved gene regulatory networks.</title>
        <authorList>
            <person name="Dillman A.R."/>
            <person name="Macchietto M."/>
            <person name="Porter C.F."/>
            <person name="Rogers A."/>
            <person name="Williams B."/>
            <person name="Antoshechkin I."/>
            <person name="Lee M.M."/>
            <person name="Goodwin Z."/>
            <person name="Lu X."/>
            <person name="Lewis E.E."/>
            <person name="Goodrich-Blair H."/>
            <person name="Stock S.P."/>
            <person name="Adams B.J."/>
            <person name="Sternberg P.W."/>
            <person name="Mortazavi A."/>
        </authorList>
    </citation>
    <scope>NUCLEOTIDE SEQUENCE [LARGE SCALE GENOMIC DNA]</scope>
    <source>
        <strain evidence="13 14">ALL</strain>
    </source>
</reference>
<proteinExistence type="inferred from homology"/>
<accession>A0A4U8US54</accession>
<comment type="catalytic activity">
    <reaction evidence="11">
        <text>a 1,2-diacyl-sn-glycero-3-phosphoethanolamine(in) = a 1,2-diacyl-sn-glycero-3-phosphoethanolamine(out)</text>
        <dbReference type="Rhea" id="RHEA:38895"/>
        <dbReference type="ChEBI" id="CHEBI:64612"/>
    </reaction>
</comment>
<feature type="compositionally biased region" description="Polar residues" evidence="12">
    <location>
        <begin position="1363"/>
        <end position="1380"/>
    </location>
</feature>
<dbReference type="InterPro" id="IPR026849">
    <property type="entry name" value="ATG2"/>
</dbReference>
<evidence type="ECO:0000256" key="12">
    <source>
        <dbReference type="SAM" id="MobiDB-lite"/>
    </source>
</evidence>
<feature type="region of interest" description="Disordered" evidence="12">
    <location>
        <begin position="257"/>
        <end position="285"/>
    </location>
</feature>
<comment type="caution">
    <text evidence="13">The sequence shown here is derived from an EMBL/GenBank/DDBJ whole genome shotgun (WGS) entry which is preliminary data.</text>
</comment>
<keyword evidence="9" id="KW-0472">Membrane</keyword>
<evidence type="ECO:0000256" key="7">
    <source>
        <dbReference type="ARBA" id="ARBA00023006"/>
    </source>
</evidence>
<comment type="similarity">
    <text evidence="3">Belongs to the ATG2 family.</text>
</comment>
<evidence type="ECO:0000256" key="11">
    <source>
        <dbReference type="ARBA" id="ARBA00024615"/>
    </source>
</evidence>
<dbReference type="GO" id="GO:0032266">
    <property type="term" value="F:phosphatidylinositol-3-phosphate binding"/>
    <property type="evidence" value="ECO:0007669"/>
    <property type="project" value="TreeGrafter"/>
</dbReference>
<evidence type="ECO:0000313" key="13">
    <source>
        <dbReference type="EMBL" id="TMS36036.1"/>
    </source>
</evidence>
<dbReference type="OrthoDB" id="18982at2759"/>
<feature type="region of interest" description="Disordered" evidence="12">
    <location>
        <begin position="963"/>
        <end position="1002"/>
    </location>
</feature>
<evidence type="ECO:0000256" key="8">
    <source>
        <dbReference type="ARBA" id="ARBA00023055"/>
    </source>
</evidence>
<dbReference type="GO" id="GO:0005789">
    <property type="term" value="C:endoplasmic reticulum membrane"/>
    <property type="evidence" value="ECO:0007669"/>
    <property type="project" value="UniProtKB-SubCell"/>
</dbReference>